<evidence type="ECO:0000313" key="2">
    <source>
        <dbReference type="Proteomes" id="UP001057452"/>
    </source>
</evidence>
<evidence type="ECO:0000313" key="1">
    <source>
        <dbReference type="EMBL" id="KAI4821228.1"/>
    </source>
</evidence>
<protein>
    <submittedName>
        <fullName evidence="1">Uncharacterized protein</fullName>
    </submittedName>
</protein>
<proteinExistence type="predicted"/>
<keyword evidence="2" id="KW-1185">Reference proteome</keyword>
<comment type="caution">
    <text evidence="1">The sequence shown here is derived from an EMBL/GenBank/DDBJ whole genome shotgun (WGS) entry which is preliminary data.</text>
</comment>
<dbReference type="Proteomes" id="UP001057452">
    <property type="component" value="Chromosome 9"/>
</dbReference>
<accession>A0ACB9X562</accession>
<organism evidence="1 2">
    <name type="scientific">Chaenocephalus aceratus</name>
    <name type="common">Blackfin icefish</name>
    <name type="synonym">Chaenichthys aceratus</name>
    <dbReference type="NCBI Taxonomy" id="36190"/>
    <lineage>
        <taxon>Eukaryota</taxon>
        <taxon>Metazoa</taxon>
        <taxon>Chordata</taxon>
        <taxon>Craniata</taxon>
        <taxon>Vertebrata</taxon>
        <taxon>Euteleostomi</taxon>
        <taxon>Actinopterygii</taxon>
        <taxon>Neopterygii</taxon>
        <taxon>Teleostei</taxon>
        <taxon>Neoteleostei</taxon>
        <taxon>Acanthomorphata</taxon>
        <taxon>Eupercaria</taxon>
        <taxon>Perciformes</taxon>
        <taxon>Notothenioidei</taxon>
        <taxon>Channichthyidae</taxon>
        <taxon>Chaenocephalus</taxon>
    </lineage>
</organism>
<gene>
    <name evidence="1" type="ORF">KUCAC02_029170</name>
</gene>
<sequence>MEEIVGMLQRGIPWDGSEEFTSHKITATKTEQSEAAERPLYVTQSEDLHSKQNTWHIKATKGSRFQRRGGLCREIRTFLS</sequence>
<dbReference type="EMBL" id="CM043793">
    <property type="protein sequence ID" value="KAI4821228.1"/>
    <property type="molecule type" value="Genomic_DNA"/>
</dbReference>
<name>A0ACB9X562_CHAAC</name>
<reference evidence="1" key="1">
    <citation type="submission" date="2022-05" db="EMBL/GenBank/DDBJ databases">
        <title>Chromosome-level genome of Chaenocephalus aceratus.</title>
        <authorList>
            <person name="Park H."/>
        </authorList>
    </citation>
    <scope>NUCLEOTIDE SEQUENCE</scope>
    <source>
        <strain evidence="1">KU_202001</strain>
    </source>
</reference>